<evidence type="ECO:0000259" key="3">
    <source>
        <dbReference type="Pfam" id="PF01895"/>
    </source>
</evidence>
<dbReference type="InterPro" id="IPR038078">
    <property type="entry name" value="PhoU-like_sf"/>
</dbReference>
<comment type="function">
    <text evidence="2">Plays a role in the regulation of phosphate uptake.</text>
</comment>
<proteinExistence type="inferred from homology"/>
<evidence type="ECO:0000313" key="4">
    <source>
        <dbReference type="EMBL" id="MDO3396378.1"/>
    </source>
</evidence>
<dbReference type="PANTHER" id="PTHR42930">
    <property type="entry name" value="PHOSPHATE-SPECIFIC TRANSPORT SYSTEM ACCESSORY PROTEIN PHOU"/>
    <property type="match status" value="1"/>
</dbReference>
<keyword evidence="2" id="KW-0963">Cytoplasm</keyword>
<dbReference type="PANTHER" id="PTHR42930:SF3">
    <property type="entry name" value="PHOSPHATE-SPECIFIC TRANSPORT SYSTEM ACCESSORY PROTEIN PHOU"/>
    <property type="match status" value="1"/>
</dbReference>
<dbReference type="Gene3D" id="1.20.58.220">
    <property type="entry name" value="Phosphate transport system protein phou homolog 2, domain 2"/>
    <property type="match status" value="1"/>
</dbReference>
<reference evidence="4" key="1">
    <citation type="submission" date="2023-06" db="EMBL/GenBank/DDBJ databases">
        <title>Genome sequence of Nocardioides sp. SOB44.</title>
        <authorList>
            <person name="Zhang G."/>
        </authorList>
    </citation>
    <scope>NUCLEOTIDE SEQUENCE</scope>
    <source>
        <strain evidence="4">SOB44</strain>
    </source>
</reference>
<dbReference type="InterPro" id="IPR026022">
    <property type="entry name" value="PhoU_dom"/>
</dbReference>
<comment type="subcellular location">
    <subcellularLocation>
        <location evidence="2">Cytoplasm</location>
    </subcellularLocation>
</comment>
<name>A0ABT8TTQ4_9ACTN</name>
<dbReference type="Pfam" id="PF01895">
    <property type="entry name" value="PhoU"/>
    <property type="match status" value="2"/>
</dbReference>
<feature type="domain" description="PhoU" evidence="3">
    <location>
        <begin position="122"/>
        <end position="204"/>
    </location>
</feature>
<gene>
    <name evidence="4" type="primary">phoU</name>
    <name evidence="4" type="ORF">QWJ41_11655</name>
</gene>
<keyword evidence="2" id="KW-0813">Transport</keyword>
<dbReference type="Proteomes" id="UP001168363">
    <property type="component" value="Unassembled WGS sequence"/>
</dbReference>
<comment type="caution">
    <text evidence="4">The sequence shown here is derived from an EMBL/GenBank/DDBJ whole genome shotgun (WGS) entry which is preliminary data.</text>
</comment>
<dbReference type="EMBL" id="JAULSC010000010">
    <property type="protein sequence ID" value="MDO3396378.1"/>
    <property type="molecule type" value="Genomic_DNA"/>
</dbReference>
<comment type="similarity">
    <text evidence="2">Belongs to the PhoU family.</text>
</comment>
<evidence type="ECO:0000256" key="1">
    <source>
        <dbReference type="ARBA" id="ARBA00022592"/>
    </source>
</evidence>
<feature type="domain" description="PhoU" evidence="3">
    <location>
        <begin position="20"/>
        <end position="103"/>
    </location>
</feature>
<dbReference type="InterPro" id="IPR028366">
    <property type="entry name" value="PhoU"/>
</dbReference>
<dbReference type="NCBIfam" id="TIGR02135">
    <property type="entry name" value="phoU_full"/>
    <property type="match status" value="1"/>
</dbReference>
<evidence type="ECO:0000256" key="2">
    <source>
        <dbReference type="PIRNR" id="PIRNR003107"/>
    </source>
</evidence>
<keyword evidence="5" id="KW-1185">Reference proteome</keyword>
<dbReference type="SUPFAM" id="SSF109755">
    <property type="entry name" value="PhoU-like"/>
    <property type="match status" value="1"/>
</dbReference>
<sequence>MRDVFHEQLDAVFDDLTAICGQVEVAVRRSTEALMSGDAAVAEQVITDDVEIDRAREKVEESAFELLSLQQPVAGDLRVIIAALRMVTELERMGDLSVHVAKIARLRVPNVAVPEGIIDTMTKMAETAEDMVRRVGRIIRHRDVSAAIELGRDDEVMDQLRRHSFTQLLGDDWAHGVEAAVDVALLGRYYERIADHAVSIANRVVFVVTGEKVYRGGEL</sequence>
<comment type="subunit">
    <text evidence="2">Homodimer.</text>
</comment>
<dbReference type="PIRSF" id="PIRSF003107">
    <property type="entry name" value="PhoU"/>
    <property type="match status" value="1"/>
</dbReference>
<accession>A0ABT8TTQ4</accession>
<protein>
    <recommendedName>
        <fullName evidence="2">Phosphate-specific transport system accessory protein PhoU</fullName>
    </recommendedName>
</protein>
<keyword evidence="1 2" id="KW-0592">Phosphate transport</keyword>
<organism evidence="4 5">
    <name type="scientific">Nocardioides cremeus</name>
    <dbReference type="NCBI Taxonomy" id="3058044"/>
    <lineage>
        <taxon>Bacteria</taxon>
        <taxon>Bacillati</taxon>
        <taxon>Actinomycetota</taxon>
        <taxon>Actinomycetes</taxon>
        <taxon>Propionibacteriales</taxon>
        <taxon>Nocardioidaceae</taxon>
        <taxon>Nocardioides</taxon>
    </lineage>
</organism>
<dbReference type="RefSeq" id="WP_302708395.1">
    <property type="nucleotide sequence ID" value="NZ_JAULSC010000010.1"/>
</dbReference>
<evidence type="ECO:0000313" key="5">
    <source>
        <dbReference type="Proteomes" id="UP001168363"/>
    </source>
</evidence>